<name>A0A140NRW2_PROSM</name>
<dbReference type="EMBL" id="CP003488">
    <property type="protein sequence ID" value="AFH94936.1"/>
    <property type="molecule type" value="Genomic_DNA"/>
</dbReference>
<dbReference type="KEGG" id="psi:S70_15590"/>
<evidence type="ECO:0000313" key="2">
    <source>
        <dbReference type="Proteomes" id="UP000005012"/>
    </source>
</evidence>
<sequence>MIKDRNINVNKHISNLLIIMISIFFVSTVQGKSSTSPESTVFEFYSKYLAGNSGSLFKLQKEYMTSELEMKLTDSTDCNYDSDRSKDELKKYVKKTENVR</sequence>
<evidence type="ECO:0000313" key="1">
    <source>
        <dbReference type="EMBL" id="AFH94936.1"/>
    </source>
</evidence>
<dbReference type="AlphaFoldDB" id="A0A140NRW2"/>
<dbReference type="Proteomes" id="UP000005012">
    <property type="component" value="Chromosome"/>
</dbReference>
<dbReference type="HOGENOM" id="CLU_2303491_0_0_6"/>
<protein>
    <submittedName>
        <fullName evidence="1">Uncharacterized protein</fullName>
    </submittedName>
</protein>
<proteinExistence type="predicted"/>
<gene>
    <name evidence="1" type="ordered locus">S70_15590</name>
</gene>
<accession>A0A140NRW2</accession>
<reference evidence="2" key="2">
    <citation type="submission" date="2012-04" db="EMBL/GenBank/DDBJ databases">
        <title>Complete genome sequence of Providencia stuartii clinical isolate MRSN 2154.</title>
        <authorList>
            <person name="Clifford R.J."/>
            <person name="Hang J."/>
            <person name="Riley M.C."/>
            <person name="Onmus-Leone F."/>
            <person name="Kuschner R.A."/>
            <person name="Lesho E.P."/>
            <person name="Waterman P.E."/>
        </authorList>
    </citation>
    <scope>NUCLEOTIDE SEQUENCE [LARGE SCALE GENOMIC DNA]</scope>
    <source>
        <strain evidence="2">MRSN 2154</strain>
    </source>
</reference>
<organism evidence="1 2">
    <name type="scientific">Providencia stuartii (strain MRSN 2154)</name>
    <dbReference type="NCBI Taxonomy" id="1157951"/>
    <lineage>
        <taxon>Bacteria</taxon>
        <taxon>Pseudomonadati</taxon>
        <taxon>Pseudomonadota</taxon>
        <taxon>Gammaproteobacteria</taxon>
        <taxon>Enterobacterales</taxon>
        <taxon>Morganellaceae</taxon>
        <taxon>Providencia</taxon>
    </lineage>
</organism>
<reference evidence="1 2" key="1">
    <citation type="journal article" date="2012" name="J. Bacteriol.">
        <title>Complete Genome Sequence of Providencia stuartii Clinical Isolate MRSN 2154.</title>
        <authorList>
            <person name="Clifford R.J."/>
            <person name="Hang J."/>
            <person name="Riley M.C."/>
            <person name="Onmus-Leone F."/>
            <person name="Kuschner R.A."/>
            <person name="Lesho E.P."/>
            <person name="Waterman P.E."/>
        </authorList>
    </citation>
    <scope>NUCLEOTIDE SEQUENCE [LARGE SCALE GENOMIC DNA]</scope>
    <source>
        <strain evidence="1 2">MRSN 2154</strain>
    </source>
</reference>